<dbReference type="Pfam" id="PF00188">
    <property type="entry name" value="CAP"/>
    <property type="match status" value="1"/>
</dbReference>
<feature type="signal peptide" evidence="1">
    <location>
        <begin position="1"/>
        <end position="26"/>
    </location>
</feature>
<dbReference type="Proteomes" id="UP000005801">
    <property type="component" value="Unassembled WGS sequence"/>
</dbReference>
<keyword evidence="4" id="KW-1185">Reference proteome</keyword>
<dbReference type="InterPro" id="IPR035940">
    <property type="entry name" value="CAP_sf"/>
</dbReference>
<proteinExistence type="predicted"/>
<dbReference type="PROSITE" id="PS51257">
    <property type="entry name" value="PROKAR_LIPOPROTEIN"/>
    <property type="match status" value="1"/>
</dbReference>
<dbReference type="CDD" id="cd05379">
    <property type="entry name" value="CAP_bacterial"/>
    <property type="match status" value="1"/>
</dbReference>
<gene>
    <name evidence="3" type="ORF">PPSIR1_36062</name>
</gene>
<reference evidence="3 4" key="1">
    <citation type="submission" date="2007-06" db="EMBL/GenBank/DDBJ databases">
        <authorList>
            <person name="Shimkets L."/>
            <person name="Ferriera S."/>
            <person name="Johnson J."/>
            <person name="Kravitz S."/>
            <person name="Beeson K."/>
            <person name="Sutton G."/>
            <person name="Rogers Y.-H."/>
            <person name="Friedman R."/>
            <person name="Frazier M."/>
            <person name="Venter J.C."/>
        </authorList>
    </citation>
    <scope>NUCLEOTIDE SEQUENCE [LARGE SCALE GENOMIC DNA]</scope>
    <source>
        <strain evidence="3 4">SIR-1</strain>
    </source>
</reference>
<evidence type="ECO:0000256" key="1">
    <source>
        <dbReference type="SAM" id="SignalP"/>
    </source>
</evidence>
<dbReference type="PANTHER" id="PTHR31157">
    <property type="entry name" value="SCP DOMAIN-CONTAINING PROTEIN"/>
    <property type="match status" value="1"/>
</dbReference>
<dbReference type="EMBL" id="ABCS01000013">
    <property type="protein sequence ID" value="EDM80181.1"/>
    <property type="molecule type" value="Genomic_DNA"/>
</dbReference>
<evidence type="ECO:0000259" key="2">
    <source>
        <dbReference type="Pfam" id="PF00188"/>
    </source>
</evidence>
<feature type="chain" id="PRO_5002695023" description="SCP domain-containing protein" evidence="1">
    <location>
        <begin position="27"/>
        <end position="206"/>
    </location>
</feature>
<keyword evidence="1" id="KW-0732">Signal</keyword>
<organism evidence="3 4">
    <name type="scientific">Plesiocystis pacifica SIR-1</name>
    <dbReference type="NCBI Taxonomy" id="391625"/>
    <lineage>
        <taxon>Bacteria</taxon>
        <taxon>Pseudomonadati</taxon>
        <taxon>Myxococcota</taxon>
        <taxon>Polyangia</taxon>
        <taxon>Nannocystales</taxon>
        <taxon>Nannocystaceae</taxon>
        <taxon>Plesiocystis</taxon>
    </lineage>
</organism>
<evidence type="ECO:0000313" key="4">
    <source>
        <dbReference type="Proteomes" id="UP000005801"/>
    </source>
</evidence>
<dbReference type="SUPFAM" id="SSF55797">
    <property type="entry name" value="PR-1-like"/>
    <property type="match status" value="1"/>
</dbReference>
<accession>A6G1Z1</accession>
<feature type="domain" description="SCP" evidence="2">
    <location>
        <begin position="68"/>
        <end position="196"/>
    </location>
</feature>
<evidence type="ECO:0000313" key="3">
    <source>
        <dbReference type="EMBL" id="EDM80181.1"/>
    </source>
</evidence>
<dbReference type="eggNOG" id="COG2340">
    <property type="taxonomic scope" value="Bacteria"/>
</dbReference>
<dbReference type="RefSeq" id="WP_006970740.1">
    <property type="nucleotide sequence ID" value="NZ_ABCS01000013.1"/>
</dbReference>
<dbReference type="OrthoDB" id="68195at2"/>
<protein>
    <recommendedName>
        <fullName evidence="2">SCP domain-containing protein</fullName>
    </recommendedName>
</protein>
<dbReference type="Gene3D" id="3.40.33.10">
    <property type="entry name" value="CAP"/>
    <property type="match status" value="1"/>
</dbReference>
<dbReference type="PANTHER" id="PTHR31157:SF1">
    <property type="entry name" value="SCP DOMAIN-CONTAINING PROTEIN"/>
    <property type="match status" value="1"/>
</dbReference>
<dbReference type="STRING" id="391625.PPSIR1_36062"/>
<dbReference type="AlphaFoldDB" id="A6G1Z1"/>
<name>A6G1Z1_9BACT</name>
<comment type="caution">
    <text evidence="3">The sequence shown here is derived from an EMBL/GenBank/DDBJ whole genome shotgun (WGS) entry which is preliminary data.</text>
</comment>
<dbReference type="InterPro" id="IPR014044">
    <property type="entry name" value="CAP_dom"/>
</dbReference>
<sequence>MHRRTRLIWPPRLALVLAALAPLALGACPASDEGPDDASSDEAAADAQWCDEVVDWDPAWVAFEDAVLERVNEVRAEGVECPSSSYEPGAAPLRSVPSLRCAARKHALDMATRDFVGNFDPEGVNAFDRMEMAGYEGFPQGQNLAAGWPTPEAVVSGWLDVEDYCKQLMAPATDETGIGYAPGVGVTYEHYWTQTFGSTTEPEPEP</sequence>